<evidence type="ECO:0000259" key="10">
    <source>
        <dbReference type="PROSITE" id="PS50076"/>
    </source>
</evidence>
<evidence type="ECO:0000256" key="4">
    <source>
        <dbReference type="ARBA" id="ARBA00022803"/>
    </source>
</evidence>
<dbReference type="InterPro" id="IPR011990">
    <property type="entry name" value="TPR-like_helical_dom_sf"/>
</dbReference>
<dbReference type="InterPro" id="IPR036869">
    <property type="entry name" value="J_dom_sf"/>
</dbReference>
<dbReference type="AlphaFoldDB" id="A0A9W7F5G9"/>
<dbReference type="FunFam" id="1.25.40.10:FF:000020">
    <property type="entry name" value="Stress-induced phosphoprotein 1"/>
    <property type="match status" value="1"/>
</dbReference>
<dbReference type="SUPFAM" id="SSF48452">
    <property type="entry name" value="TPR-like"/>
    <property type="match status" value="1"/>
</dbReference>
<dbReference type="PANTHER" id="PTHR22904">
    <property type="entry name" value="TPR REPEAT CONTAINING PROTEIN"/>
    <property type="match status" value="1"/>
</dbReference>
<feature type="compositionally biased region" description="Basic and acidic residues" evidence="9">
    <location>
        <begin position="330"/>
        <end position="364"/>
    </location>
</feature>
<dbReference type="GO" id="GO:0051879">
    <property type="term" value="F:Hsp90 protein binding"/>
    <property type="evidence" value="ECO:0007669"/>
    <property type="project" value="TreeGrafter"/>
</dbReference>
<name>A0A9W7F5G9_9STRA</name>
<evidence type="ECO:0000256" key="3">
    <source>
        <dbReference type="ARBA" id="ARBA00022737"/>
    </source>
</evidence>
<feature type="compositionally biased region" description="Basic and acidic residues" evidence="9">
    <location>
        <begin position="123"/>
        <end position="147"/>
    </location>
</feature>
<gene>
    <name evidence="11" type="ORF">TrVE_jg9501</name>
</gene>
<evidence type="ECO:0000256" key="8">
    <source>
        <dbReference type="ARBA" id="ARBA00076447"/>
    </source>
</evidence>
<dbReference type="Pfam" id="PF25575">
    <property type="entry name" value="TPR_BSK1_C"/>
    <property type="match status" value="1"/>
</dbReference>
<evidence type="ECO:0000313" key="12">
    <source>
        <dbReference type="Proteomes" id="UP001165160"/>
    </source>
</evidence>
<dbReference type="Gene3D" id="1.10.287.110">
    <property type="entry name" value="DnaJ domain"/>
    <property type="match status" value="1"/>
</dbReference>
<dbReference type="EMBL" id="BRXX01000310">
    <property type="protein sequence ID" value="GMI04014.1"/>
    <property type="molecule type" value="Genomic_DNA"/>
</dbReference>
<feature type="region of interest" description="Disordered" evidence="9">
    <location>
        <begin position="114"/>
        <end position="151"/>
    </location>
</feature>
<dbReference type="InterPro" id="IPR019734">
    <property type="entry name" value="TPR_rpt"/>
</dbReference>
<organism evidence="11 12">
    <name type="scientific">Triparma verrucosa</name>
    <dbReference type="NCBI Taxonomy" id="1606542"/>
    <lineage>
        <taxon>Eukaryota</taxon>
        <taxon>Sar</taxon>
        <taxon>Stramenopiles</taxon>
        <taxon>Ochrophyta</taxon>
        <taxon>Bolidophyceae</taxon>
        <taxon>Parmales</taxon>
        <taxon>Triparmaceae</taxon>
        <taxon>Triparma</taxon>
    </lineage>
</organism>
<dbReference type="Gene3D" id="1.25.40.10">
    <property type="entry name" value="Tetratricopeptide repeat domain"/>
    <property type="match status" value="1"/>
</dbReference>
<dbReference type="GO" id="GO:0005737">
    <property type="term" value="C:cytoplasm"/>
    <property type="evidence" value="ECO:0007669"/>
    <property type="project" value="UniProtKB-SubCell"/>
</dbReference>
<dbReference type="SUPFAM" id="SSF46565">
    <property type="entry name" value="Chaperone J-domain"/>
    <property type="match status" value="1"/>
</dbReference>
<dbReference type="PANTHER" id="PTHR22904:SF523">
    <property type="entry name" value="STRESS-INDUCED-PHOSPHOPROTEIN 1"/>
    <property type="match status" value="1"/>
</dbReference>
<keyword evidence="3" id="KW-0677">Repeat</keyword>
<dbReference type="Pfam" id="PF00226">
    <property type="entry name" value="DnaJ"/>
    <property type="match status" value="1"/>
</dbReference>
<comment type="subunit">
    <text evidence="6">Monomer. Homodimer. Forms a complex composed of HOP and chaperones HSP70 and HSP90; the interaction is stronger in the absence of ATP. Interacts (via TPR 1, 2, 3, 7, 8 and 9 repeats) with HSP70 (via C-terminus); the interaction is direct and is stronger in the absence of ATP. Interacts (via TPR 4, 5 and 6 repeats) with HSP90 (via C-terminus); the interaction is direct.</text>
</comment>
<reference evidence="12" key="1">
    <citation type="journal article" date="2023" name="Commun. Biol.">
        <title>Genome analysis of Parmales, the sister group of diatoms, reveals the evolutionary specialization of diatoms from phago-mixotrophs to photoautotrophs.</title>
        <authorList>
            <person name="Ban H."/>
            <person name="Sato S."/>
            <person name="Yoshikawa S."/>
            <person name="Yamada K."/>
            <person name="Nakamura Y."/>
            <person name="Ichinomiya M."/>
            <person name="Sato N."/>
            <person name="Blanc-Mathieu R."/>
            <person name="Endo H."/>
            <person name="Kuwata A."/>
            <person name="Ogata H."/>
        </authorList>
    </citation>
    <scope>NUCLEOTIDE SEQUENCE [LARGE SCALE GENOMIC DNA]</scope>
    <source>
        <strain evidence="12">NIES 3699</strain>
    </source>
</reference>
<dbReference type="SMART" id="SM00271">
    <property type="entry name" value="DnaJ"/>
    <property type="match status" value="1"/>
</dbReference>
<comment type="function">
    <text evidence="5">Acts as a co-chaperone and mediates the association of the chaperones HSP70 and HSP90 probably facilitating substrate transfer from HSP70 to HSP90. Stimulates HSP70 ATPase activity and, in contrast, inhibits HSP90 ATPase activity.</text>
</comment>
<keyword evidence="12" id="KW-1185">Reference proteome</keyword>
<dbReference type="InterPro" id="IPR058209">
    <property type="entry name" value="TPR_BSK1_C"/>
</dbReference>
<evidence type="ECO:0000256" key="1">
    <source>
        <dbReference type="ARBA" id="ARBA00004496"/>
    </source>
</evidence>
<accession>A0A9W7F5G9</accession>
<feature type="region of interest" description="Disordered" evidence="9">
    <location>
        <begin position="322"/>
        <end position="378"/>
    </location>
</feature>
<sequence length="378" mass="42950">MAEEGAQWEVEALALKKQGDTAFGSRDYAAAVTSYTSAISIDDSNHLFYSNRAACYLKLNEKSKALRDGEKCVELKPDWGKGYGRKAAAQFALGRFGPAAETYKEGMRVDPDSAALKQGYTDSKAKEKSAEDAKKAAEEAEKKKEEEEKAAEDDLLGDFFGDIEETVVEQQGKAVKKEMRPQEKFTNQDLGSSAAQIARILQVNFEWKNLNPYNVLQLDIDANEEDVKTRYKKLSTLVHPDKNLGVDNAKDAFDEVKKAYNLLKDEEKQMYTKALVENGRLRGKEVYKKSDKTESEEVIMAKEVMKVFAEIEAQRRQAEKMKLAAKKRERSMNDEEQTKLKEEMKFNKEFKAEGRQQARVDNWRDMANGGKKKKQKKN</sequence>
<dbReference type="PRINTS" id="PR00625">
    <property type="entry name" value="JDOMAIN"/>
</dbReference>
<dbReference type="InterPro" id="IPR001623">
    <property type="entry name" value="DnaJ_domain"/>
</dbReference>
<evidence type="ECO:0000256" key="7">
    <source>
        <dbReference type="ARBA" id="ARBA00074766"/>
    </source>
</evidence>
<evidence type="ECO:0000256" key="6">
    <source>
        <dbReference type="ARBA" id="ARBA00066016"/>
    </source>
</evidence>
<keyword evidence="4" id="KW-0802">TPR repeat</keyword>
<evidence type="ECO:0000256" key="5">
    <source>
        <dbReference type="ARBA" id="ARBA00056105"/>
    </source>
</evidence>
<evidence type="ECO:0000256" key="2">
    <source>
        <dbReference type="ARBA" id="ARBA00022490"/>
    </source>
</evidence>
<proteinExistence type="predicted"/>
<dbReference type="SMART" id="SM00028">
    <property type="entry name" value="TPR"/>
    <property type="match status" value="3"/>
</dbReference>
<evidence type="ECO:0000313" key="11">
    <source>
        <dbReference type="EMBL" id="GMI04014.1"/>
    </source>
</evidence>
<dbReference type="PROSITE" id="PS50076">
    <property type="entry name" value="DNAJ_2"/>
    <property type="match status" value="1"/>
</dbReference>
<dbReference type="Proteomes" id="UP001165160">
    <property type="component" value="Unassembled WGS sequence"/>
</dbReference>
<protein>
    <recommendedName>
        <fullName evidence="7">Hsp70-Hsp90 organising protein</fullName>
    </recommendedName>
    <alternativeName>
        <fullName evidence="8">Stress-inducible protein 1</fullName>
    </alternativeName>
</protein>
<feature type="domain" description="J" evidence="10">
    <location>
        <begin position="211"/>
        <end position="291"/>
    </location>
</feature>
<comment type="subcellular location">
    <subcellularLocation>
        <location evidence="1">Cytoplasm</location>
    </subcellularLocation>
</comment>
<keyword evidence="2" id="KW-0963">Cytoplasm</keyword>
<comment type="caution">
    <text evidence="11">The sequence shown here is derived from an EMBL/GenBank/DDBJ whole genome shotgun (WGS) entry which is preliminary data.</text>
</comment>
<dbReference type="CDD" id="cd06257">
    <property type="entry name" value="DnaJ"/>
    <property type="match status" value="1"/>
</dbReference>
<evidence type="ECO:0000256" key="9">
    <source>
        <dbReference type="SAM" id="MobiDB-lite"/>
    </source>
</evidence>